<dbReference type="SMART" id="SM00248">
    <property type="entry name" value="ANK"/>
    <property type="match status" value="7"/>
</dbReference>
<feature type="repeat" description="ANK" evidence="1">
    <location>
        <begin position="459"/>
        <end position="491"/>
    </location>
</feature>
<evidence type="ECO:0000259" key="2">
    <source>
        <dbReference type="PROSITE" id="PS50011"/>
    </source>
</evidence>
<dbReference type="SUPFAM" id="SSF48403">
    <property type="entry name" value="Ankyrin repeat"/>
    <property type="match status" value="2"/>
</dbReference>
<organism evidence="3 4">
    <name type="scientific">Giardia muris</name>
    <dbReference type="NCBI Taxonomy" id="5742"/>
    <lineage>
        <taxon>Eukaryota</taxon>
        <taxon>Metamonada</taxon>
        <taxon>Diplomonadida</taxon>
        <taxon>Hexamitidae</taxon>
        <taxon>Giardiinae</taxon>
        <taxon>Giardia</taxon>
    </lineage>
</organism>
<protein>
    <submittedName>
        <fullName evidence="3">Kinase, NEK</fullName>
    </submittedName>
</protein>
<dbReference type="PROSITE" id="PS50297">
    <property type="entry name" value="ANK_REP_REGION"/>
    <property type="match status" value="2"/>
</dbReference>
<dbReference type="PROSITE" id="PS50088">
    <property type="entry name" value="ANK_REPEAT"/>
    <property type="match status" value="3"/>
</dbReference>
<evidence type="ECO:0000313" key="3">
    <source>
        <dbReference type="EMBL" id="TNJ28204.1"/>
    </source>
</evidence>
<dbReference type="VEuPathDB" id="GiardiaDB:GMRT_14356"/>
<dbReference type="Proteomes" id="UP000315496">
    <property type="component" value="Chromosome 2"/>
</dbReference>
<proteinExistence type="predicted"/>
<accession>A0A4Z1SQR1</accession>
<keyword evidence="1" id="KW-0040">ANK repeat</keyword>
<keyword evidence="4" id="KW-1185">Reference proteome</keyword>
<dbReference type="Gene3D" id="1.25.40.20">
    <property type="entry name" value="Ankyrin repeat-containing domain"/>
    <property type="match status" value="3"/>
</dbReference>
<keyword evidence="3" id="KW-0808">Transferase</keyword>
<dbReference type="InterPro" id="IPR000719">
    <property type="entry name" value="Prot_kinase_dom"/>
</dbReference>
<name>A0A4Z1SQR1_GIAMU</name>
<feature type="repeat" description="ANK" evidence="1">
    <location>
        <begin position="369"/>
        <end position="391"/>
    </location>
</feature>
<keyword evidence="3" id="KW-0418">Kinase</keyword>
<dbReference type="EMBL" id="VDLU01000002">
    <property type="protein sequence ID" value="TNJ28204.1"/>
    <property type="molecule type" value="Genomic_DNA"/>
</dbReference>
<feature type="domain" description="Protein kinase" evidence="2">
    <location>
        <begin position="8"/>
        <end position="255"/>
    </location>
</feature>
<evidence type="ECO:0000256" key="1">
    <source>
        <dbReference type="PROSITE-ProRule" id="PRU00023"/>
    </source>
</evidence>
<dbReference type="AlphaFoldDB" id="A0A4Z1SQR1"/>
<comment type="caution">
    <text evidence="3">The sequence shown here is derived from an EMBL/GenBank/DDBJ whole genome shotgun (WGS) entry which is preliminary data.</text>
</comment>
<reference evidence="3 4" key="1">
    <citation type="submission" date="2019-05" db="EMBL/GenBank/DDBJ databases">
        <title>The compact genome of Giardia muris reveals important steps in the evolution of intestinal protozoan parasites.</title>
        <authorList>
            <person name="Xu F."/>
            <person name="Jimenez-Gonzalez A."/>
            <person name="Einarsson E."/>
            <person name="Astvaldsson A."/>
            <person name="Peirasmaki D."/>
            <person name="Eckmann L."/>
            <person name="Andersson J.O."/>
            <person name="Svard S.G."/>
            <person name="Jerlstrom-Hultqvist J."/>
        </authorList>
    </citation>
    <scope>NUCLEOTIDE SEQUENCE [LARGE SCALE GENOMIC DNA]</scope>
    <source>
        <strain evidence="3 4">Roberts-Thomson</strain>
    </source>
</reference>
<dbReference type="PROSITE" id="PS50011">
    <property type="entry name" value="PROTEIN_KINASE_DOM"/>
    <property type="match status" value="1"/>
</dbReference>
<dbReference type="Pfam" id="PF12796">
    <property type="entry name" value="Ank_2"/>
    <property type="match status" value="3"/>
</dbReference>
<dbReference type="Pfam" id="PF00069">
    <property type="entry name" value="Pkinase"/>
    <property type="match status" value="1"/>
</dbReference>
<dbReference type="OrthoDB" id="341259at2759"/>
<gene>
    <name evidence="3" type="ORF">GMRT_14356</name>
</gene>
<dbReference type="Gene3D" id="1.10.510.10">
    <property type="entry name" value="Transferase(Phosphotransferase) domain 1"/>
    <property type="match status" value="1"/>
</dbReference>
<dbReference type="InterPro" id="IPR036770">
    <property type="entry name" value="Ankyrin_rpt-contain_sf"/>
</dbReference>
<dbReference type="PANTHER" id="PTHR24120">
    <property type="entry name" value="GH07239P"/>
    <property type="match status" value="1"/>
</dbReference>
<sequence>MELPPVPDIESLFPQQGIYGTIDEVTRTREGHLVVTKRIDLHEVPHNDWEEIRDEFFACTTYLHTHLLRYFRVDVDVARASLLVDTELCACGSLQAMIDKHIANGTAFHEIFLWHTVAQLVDAIAYLHSPFKEQGPIVHQDIQPANVLFTDQLILKLANTGLTRTAGDQSALYRTPEVRNQEPYDTRADIWCLGALLYYMAALKPLDERVEANLAEGKPILKKYSSDLHLLISTCLHGDPSWRPTAGDISVMPRVRGARLVFSNTLGSAQNLTLLRDCIANDNLEALIQYSSLVTEKNLGDLITLAIESHATKVLPVLCEIVPNMGIDSALPTRIARNVDAETVLMTAAMMNDTIKIKDNLDEVGAAYRGRTALMCAAEAGHYEAVKLLLREVGMQSESGETALMMAAYNGHEDCVRLLLVEGGISDSFGRTALMHAAVRASPSCISMLLTQAGRQAHDGRTALMAAASNGNIAAIPLLLEREVGLQTNHLFSSGDSSGPGWTALMRATYWAQVECVDFLRPFEGHLTRPNGKSAADVAEERLLPYIRTIPRKRFWECRYLLDPDVQRGFDENQKLIAAITNNDMEGAQKYCSRIKPESAANILQYAIDIRSYNTLAFICQFLSSQPYIVTVKSRMPCPIKRANSLIEAARDDKPDLVYEHIDELGHAYVYDVIPVTALKFAAGRGYNVCVQLLLSELGIQNHFGGTALMACVQLGYFNTCGQFLIFEARLASSDGVTALMTAVLKERAEAIPALAQYEARMQTTETFMWGQGWTALMIACATGFVQAVNPLKGAEKDLRNAKRETALDVAKAAIANPKNRSISSQLQECVRLLSH</sequence>
<dbReference type="GO" id="GO:0005524">
    <property type="term" value="F:ATP binding"/>
    <property type="evidence" value="ECO:0007669"/>
    <property type="project" value="InterPro"/>
</dbReference>
<dbReference type="InterPro" id="IPR002110">
    <property type="entry name" value="Ankyrin_rpt"/>
</dbReference>
<feature type="repeat" description="ANK" evidence="1">
    <location>
        <begin position="399"/>
        <end position="423"/>
    </location>
</feature>
<dbReference type="InterPro" id="IPR011009">
    <property type="entry name" value="Kinase-like_dom_sf"/>
</dbReference>
<dbReference type="SUPFAM" id="SSF56112">
    <property type="entry name" value="Protein kinase-like (PK-like)"/>
    <property type="match status" value="1"/>
</dbReference>
<dbReference type="GO" id="GO:0004672">
    <property type="term" value="F:protein kinase activity"/>
    <property type="evidence" value="ECO:0007669"/>
    <property type="project" value="InterPro"/>
</dbReference>
<evidence type="ECO:0000313" key="4">
    <source>
        <dbReference type="Proteomes" id="UP000315496"/>
    </source>
</evidence>
<dbReference type="PANTHER" id="PTHR24120:SF4">
    <property type="entry name" value="GH07239P"/>
    <property type="match status" value="1"/>
</dbReference>